<keyword evidence="3" id="KW-1185">Reference proteome</keyword>
<keyword evidence="1" id="KW-0732">Signal</keyword>
<dbReference type="GeneID" id="39738428"/>
<organism evidence="2 3">
    <name type="scientific">Plasmodium relictum</name>
    <dbReference type="NCBI Taxonomy" id="85471"/>
    <lineage>
        <taxon>Eukaryota</taxon>
        <taxon>Sar</taxon>
        <taxon>Alveolata</taxon>
        <taxon>Apicomplexa</taxon>
        <taxon>Aconoidasida</taxon>
        <taxon>Haemosporida</taxon>
        <taxon>Plasmodiidae</taxon>
        <taxon>Plasmodium</taxon>
        <taxon>Plasmodium (Haemamoeba)</taxon>
    </lineage>
</organism>
<dbReference type="EMBL" id="LN835308">
    <property type="protein sequence ID" value="CRH04118.1"/>
    <property type="molecule type" value="Genomic_DNA"/>
</dbReference>
<gene>
    <name evidence="2" type="ORF">PRELSG_1349400</name>
</gene>
<feature type="chain" id="PRO_5013334912" description="Plasmodium RESA N-terminal domain-containing protein" evidence="1">
    <location>
        <begin position="25"/>
        <end position="260"/>
    </location>
</feature>
<evidence type="ECO:0008006" key="4">
    <source>
        <dbReference type="Google" id="ProtNLM"/>
    </source>
</evidence>
<dbReference type="KEGG" id="prel:PRELSG_1349400"/>
<sequence>MEISKVLCIFNYLIIINLLISCLASQHNRSDGIPNTSIMNDRKLVRIHSNSDSFIIPTILIDFTYDLLEHILYIFHTSLDEKKQEMLSKVNNVVHEVRNFIRGRKKESSIYAIRLLSIFIHKELTRVYKKISEEEDNEKKCFTEYINYWSKIRSDYNNMNKHMYHQLAFGDQTNNKSLEWKKVKWNAWNEPFHDYLVKEIKRNYLDFICMMHKGYDYNRVKKHYEKIKYLWDEDMRNMWTKWNCFLENSLQDLDEEERKI</sequence>
<dbReference type="PROSITE" id="PS51257">
    <property type="entry name" value="PROKAR_LIPOPROTEIN"/>
    <property type="match status" value="1"/>
</dbReference>
<dbReference type="AlphaFoldDB" id="A0A1J1HEZ9"/>
<evidence type="ECO:0000313" key="2">
    <source>
        <dbReference type="EMBL" id="CRH04118.1"/>
    </source>
</evidence>
<dbReference type="OrthoDB" id="10449038at2759"/>
<evidence type="ECO:0000256" key="1">
    <source>
        <dbReference type="SAM" id="SignalP"/>
    </source>
</evidence>
<reference evidence="2 3" key="1">
    <citation type="submission" date="2015-04" db="EMBL/GenBank/DDBJ databases">
        <authorList>
            <consortium name="Pathogen Informatics"/>
        </authorList>
    </citation>
    <scope>NUCLEOTIDE SEQUENCE [LARGE SCALE GENOMIC DNA]</scope>
    <source>
        <strain evidence="2 3">SGS1</strain>
    </source>
</reference>
<name>A0A1J1HEZ9_PLARL</name>
<dbReference type="RefSeq" id="XP_028536124.1">
    <property type="nucleotide sequence ID" value="XM_028679038.1"/>
</dbReference>
<dbReference type="Proteomes" id="UP000220158">
    <property type="component" value="Chromosome 13"/>
</dbReference>
<feature type="signal peptide" evidence="1">
    <location>
        <begin position="1"/>
        <end position="24"/>
    </location>
</feature>
<evidence type="ECO:0000313" key="3">
    <source>
        <dbReference type="Proteomes" id="UP000220158"/>
    </source>
</evidence>
<protein>
    <recommendedName>
        <fullName evidence="4">Plasmodium RESA N-terminal domain-containing protein</fullName>
    </recommendedName>
</protein>
<dbReference type="VEuPathDB" id="PlasmoDB:PRELSG_1349400"/>
<accession>A0A1J1HEZ9</accession>
<proteinExistence type="predicted"/>